<dbReference type="STRING" id="373903.Hore_06020"/>
<reference evidence="3 4" key="1">
    <citation type="journal article" date="2009" name="PLoS ONE">
        <title>Genome analysis of the anaerobic thermohalophilic bacterium Halothermothrix orenii.</title>
        <authorList>
            <person name="Mavromatis K."/>
            <person name="Ivanova N."/>
            <person name="Anderson I."/>
            <person name="Lykidis A."/>
            <person name="Hooper S.D."/>
            <person name="Sun H."/>
            <person name="Kunin V."/>
            <person name="Lapidus A."/>
            <person name="Hugenholtz P."/>
            <person name="Patel B."/>
            <person name="Kyrpides N.C."/>
        </authorList>
    </citation>
    <scope>NUCLEOTIDE SEQUENCE [LARGE SCALE GENOMIC DNA]</scope>
    <source>
        <strain evidence="4">H 168 / OCM 544 / DSM 9562</strain>
    </source>
</reference>
<protein>
    <recommendedName>
        <fullName evidence="2">DUF7305 domain-containing protein</fullName>
    </recommendedName>
</protein>
<evidence type="ECO:0000313" key="4">
    <source>
        <dbReference type="Proteomes" id="UP000000719"/>
    </source>
</evidence>
<dbReference type="Pfam" id="PF23981">
    <property type="entry name" value="DUF7305"/>
    <property type="match status" value="1"/>
</dbReference>
<dbReference type="Proteomes" id="UP000000719">
    <property type="component" value="Chromosome"/>
</dbReference>
<feature type="chain" id="PRO_5002870494" description="DUF7305 domain-containing protein" evidence="1">
    <location>
        <begin position="18"/>
        <end position="429"/>
    </location>
</feature>
<dbReference type="eggNOG" id="COG3156">
    <property type="taxonomic scope" value="Bacteria"/>
</dbReference>
<keyword evidence="1" id="KW-0732">Signal</keyword>
<feature type="domain" description="DUF7305" evidence="2">
    <location>
        <begin position="231"/>
        <end position="346"/>
    </location>
</feature>
<dbReference type="RefSeq" id="WP_012635547.1">
    <property type="nucleotide sequence ID" value="NC_011899.1"/>
</dbReference>
<dbReference type="InterPro" id="IPR055729">
    <property type="entry name" value="DUF7305"/>
</dbReference>
<sequence>MVLILVLIFTMAMMHMAGTEIDFAARDMNNMVAFYLARSGAAALADWIENNDSNTVRDLFWVEGGRGTDWFNLETGFPGEIKVHAEVILNEDEHRVEVTSEGRIYGRTDTVKVILVPEGLSRERVFDIPFFAKESITMESNSLVVGDLGTNASKLSDFDIDYSAEVVDGDLQVGPEATDGVINSLESKKVVKDGVVKRLPEERNYPLPLFPRFPDDLPDREFNSSLTTIDKDGWYDEIKLTGNRELVIDVGDDARKIRITSLIINSGEITIIGDGTLELYIDEEFQVLGNGSFINKGGDPNKVVVYYRGNEDLNLHGQRQIVGSLYTYYADIALGGSGSILGHIVSGGDYITFNGNYYNEYTKDFVRIIYAPLATLDLRSRHDGLSGAVVCNRLILGDDFSLNEFFIQEALLPFDFVGGTPYIIDHWEQ</sequence>
<gene>
    <name evidence="3" type="ordered locus">Hore_06020</name>
</gene>
<name>B8D2D2_HALOH</name>
<dbReference type="KEGG" id="hor:Hore_06020"/>
<evidence type="ECO:0000256" key="1">
    <source>
        <dbReference type="SAM" id="SignalP"/>
    </source>
</evidence>
<accession>B8D2D2</accession>
<feature type="signal peptide" evidence="1">
    <location>
        <begin position="1"/>
        <end position="17"/>
    </location>
</feature>
<dbReference type="HOGENOM" id="CLU_639002_0_0_9"/>
<dbReference type="EMBL" id="CP001098">
    <property type="protein sequence ID" value="ACL69359.1"/>
    <property type="molecule type" value="Genomic_DNA"/>
</dbReference>
<evidence type="ECO:0000313" key="3">
    <source>
        <dbReference type="EMBL" id="ACL69359.1"/>
    </source>
</evidence>
<keyword evidence="4" id="KW-1185">Reference proteome</keyword>
<dbReference type="AlphaFoldDB" id="B8D2D2"/>
<organism evidence="3 4">
    <name type="scientific">Halothermothrix orenii (strain H 168 / OCM 544 / DSM 9562)</name>
    <dbReference type="NCBI Taxonomy" id="373903"/>
    <lineage>
        <taxon>Bacteria</taxon>
        <taxon>Bacillati</taxon>
        <taxon>Bacillota</taxon>
        <taxon>Clostridia</taxon>
        <taxon>Halanaerobiales</taxon>
        <taxon>Halothermotrichaceae</taxon>
        <taxon>Halothermothrix</taxon>
    </lineage>
</organism>
<proteinExistence type="predicted"/>
<dbReference type="OrthoDB" id="2588291at2"/>
<evidence type="ECO:0000259" key="2">
    <source>
        <dbReference type="Pfam" id="PF23981"/>
    </source>
</evidence>